<dbReference type="OrthoDB" id="296187at2759"/>
<accession>A0A9W8HV60</accession>
<dbReference type="Proteomes" id="UP001140094">
    <property type="component" value="Unassembled WGS sequence"/>
</dbReference>
<dbReference type="GO" id="GO:0007021">
    <property type="term" value="P:tubulin complex assembly"/>
    <property type="evidence" value="ECO:0007669"/>
    <property type="project" value="UniProtKB-UniRule"/>
</dbReference>
<keyword evidence="3" id="KW-0963">Cytoplasm</keyword>
<dbReference type="InterPro" id="IPR004226">
    <property type="entry name" value="TBCA"/>
</dbReference>
<comment type="subcellular location">
    <subcellularLocation>
        <location evidence="3">Cytoplasm</location>
        <location evidence="3">Cytoskeleton</location>
    </subcellularLocation>
</comment>
<dbReference type="EMBL" id="JANBUO010002023">
    <property type="protein sequence ID" value="KAJ2795999.1"/>
    <property type="molecule type" value="Genomic_DNA"/>
</dbReference>
<evidence type="ECO:0000256" key="3">
    <source>
        <dbReference type="RuleBase" id="RU364030"/>
    </source>
</evidence>
<dbReference type="PANTHER" id="PTHR21500:SF0">
    <property type="entry name" value="TUBULIN-SPECIFIC CHAPERONE A"/>
    <property type="match status" value="1"/>
</dbReference>
<evidence type="ECO:0000313" key="4">
    <source>
        <dbReference type="EMBL" id="KAJ2795999.1"/>
    </source>
</evidence>
<dbReference type="PANTHER" id="PTHR21500">
    <property type="entry name" value="TUBULIN-SPECIFIC CHAPERONE A"/>
    <property type="match status" value="1"/>
</dbReference>
<reference evidence="4" key="1">
    <citation type="submission" date="2022-07" db="EMBL/GenBank/DDBJ databases">
        <title>Phylogenomic reconstructions and comparative analyses of Kickxellomycotina fungi.</title>
        <authorList>
            <person name="Reynolds N.K."/>
            <person name="Stajich J.E."/>
            <person name="Barry K."/>
            <person name="Grigoriev I.V."/>
            <person name="Crous P."/>
            <person name="Smith M.E."/>
        </authorList>
    </citation>
    <scope>NUCLEOTIDE SEQUENCE</scope>
    <source>
        <strain evidence="4">NRRL 1565</strain>
    </source>
</reference>
<dbReference type="GO" id="GO:0005829">
    <property type="term" value="C:cytosol"/>
    <property type="evidence" value="ECO:0007669"/>
    <property type="project" value="TreeGrafter"/>
</dbReference>
<keyword evidence="3" id="KW-0206">Cytoskeleton</keyword>
<dbReference type="Gene3D" id="1.20.58.90">
    <property type="match status" value="1"/>
</dbReference>
<dbReference type="InterPro" id="IPR036126">
    <property type="entry name" value="TBCA_sf"/>
</dbReference>
<gene>
    <name evidence="4" type="ORF">H4R20_005685</name>
</gene>
<dbReference type="SUPFAM" id="SSF46988">
    <property type="entry name" value="Tubulin chaperone cofactor A"/>
    <property type="match status" value="1"/>
</dbReference>
<comment type="subunit">
    <text evidence="3">Supercomplex made of cofactors A to E. Cofactors A and D function by capturing and stabilizing tubulin in a quasi-native conformation. Cofactor E binds to the cofactor D-tubulin complex; interaction with cofactor C then causes the release of tubulin polypeptides that are committed to the native state.</text>
</comment>
<organism evidence="4 5">
    <name type="scientific">Coemansia guatemalensis</name>
    <dbReference type="NCBI Taxonomy" id="2761395"/>
    <lineage>
        <taxon>Eukaryota</taxon>
        <taxon>Fungi</taxon>
        <taxon>Fungi incertae sedis</taxon>
        <taxon>Zoopagomycota</taxon>
        <taxon>Kickxellomycotina</taxon>
        <taxon>Kickxellomycetes</taxon>
        <taxon>Kickxellales</taxon>
        <taxon>Kickxellaceae</taxon>
        <taxon>Coemansia</taxon>
    </lineage>
</organism>
<dbReference type="GO" id="GO:0007023">
    <property type="term" value="P:post-chaperonin tubulin folding pathway"/>
    <property type="evidence" value="ECO:0007669"/>
    <property type="project" value="UniProtKB-UniRule"/>
</dbReference>
<dbReference type="GO" id="GO:0005874">
    <property type="term" value="C:microtubule"/>
    <property type="evidence" value="ECO:0007669"/>
    <property type="project" value="UniProtKB-KW"/>
</dbReference>
<dbReference type="AlphaFoldDB" id="A0A9W8HV60"/>
<keyword evidence="5" id="KW-1185">Reference proteome</keyword>
<comment type="similarity">
    <text evidence="1 3">Belongs to the TBCA family.</text>
</comment>
<evidence type="ECO:0000313" key="5">
    <source>
        <dbReference type="Proteomes" id="UP001140094"/>
    </source>
</evidence>
<name>A0A9W8HV60_9FUNG</name>
<proteinExistence type="inferred from homology"/>
<evidence type="ECO:0000256" key="1">
    <source>
        <dbReference type="ARBA" id="ARBA00006806"/>
    </source>
</evidence>
<evidence type="ECO:0000256" key="2">
    <source>
        <dbReference type="ARBA" id="ARBA00023186"/>
    </source>
</evidence>
<protein>
    <recommendedName>
        <fullName evidence="3">Tubulin-specific chaperone A</fullName>
    </recommendedName>
</protein>
<keyword evidence="3" id="KW-0493">Microtubule</keyword>
<keyword evidence="2 3" id="KW-0143">Chaperone</keyword>
<sequence length="130" mass="14823">MSASIETTLPAPVLRSLKIKTNAVERLVKERKQYIDETSHQRDVIEQLRKKDGVHQADINKQKEVLEETLNMVPFMERHIRKAMQDLENLVLATRKEGVEYNIRELDDADKAIATAKEALPGNSISKTSL</sequence>
<dbReference type="Pfam" id="PF02970">
    <property type="entry name" value="TBCA"/>
    <property type="match status" value="1"/>
</dbReference>
<dbReference type="GO" id="GO:0048487">
    <property type="term" value="F:beta-tubulin binding"/>
    <property type="evidence" value="ECO:0007669"/>
    <property type="project" value="InterPro"/>
</dbReference>
<comment type="caution">
    <text evidence="4">The sequence shown here is derived from an EMBL/GenBank/DDBJ whole genome shotgun (WGS) entry which is preliminary data.</text>
</comment>